<feature type="chain" id="PRO_5044811578" description="Peptidase S1 domain-containing protein" evidence="5">
    <location>
        <begin position="36"/>
        <end position="715"/>
    </location>
</feature>
<keyword evidence="8" id="KW-1185">Reference proteome</keyword>
<feature type="domain" description="Peptidase S1" evidence="6">
    <location>
        <begin position="82"/>
        <end position="393"/>
    </location>
</feature>
<evidence type="ECO:0000259" key="6">
    <source>
        <dbReference type="PROSITE" id="PS50240"/>
    </source>
</evidence>
<evidence type="ECO:0000313" key="8">
    <source>
        <dbReference type="Proteomes" id="UP001516023"/>
    </source>
</evidence>
<dbReference type="Gene3D" id="2.40.10.10">
    <property type="entry name" value="Trypsin-like serine proteases"/>
    <property type="match status" value="1"/>
</dbReference>
<evidence type="ECO:0000256" key="5">
    <source>
        <dbReference type="SAM" id="SignalP"/>
    </source>
</evidence>
<reference evidence="7 8" key="1">
    <citation type="journal article" date="2020" name="G3 (Bethesda)">
        <title>Improved Reference Genome for Cyclotella cryptica CCMP332, a Model for Cell Wall Morphogenesis, Salinity Adaptation, and Lipid Production in Diatoms (Bacillariophyta).</title>
        <authorList>
            <person name="Roberts W.R."/>
            <person name="Downey K.M."/>
            <person name="Ruck E.C."/>
            <person name="Traller J.C."/>
            <person name="Alverson A.J."/>
        </authorList>
    </citation>
    <scope>NUCLEOTIDE SEQUENCE [LARGE SCALE GENOMIC DNA]</scope>
    <source>
        <strain evidence="7 8">CCMP332</strain>
    </source>
</reference>
<dbReference type="PRINTS" id="PR00722">
    <property type="entry name" value="CHYMOTRYPSIN"/>
</dbReference>
<comment type="similarity">
    <text evidence="1">Belongs to the peptidase S1 family.</text>
</comment>
<dbReference type="PANTHER" id="PTHR24276">
    <property type="entry name" value="POLYSERASE-RELATED"/>
    <property type="match status" value="1"/>
</dbReference>
<gene>
    <name evidence="7" type="ORF">HJC23_000211</name>
</gene>
<dbReference type="InterPro" id="IPR050430">
    <property type="entry name" value="Peptidase_S1"/>
</dbReference>
<comment type="caution">
    <text evidence="7">The sequence shown here is derived from an EMBL/GenBank/DDBJ whole genome shotgun (WGS) entry which is preliminary data.</text>
</comment>
<dbReference type="InterPro" id="IPR018114">
    <property type="entry name" value="TRYPSIN_HIS"/>
</dbReference>
<keyword evidence="5" id="KW-0732">Signal</keyword>
<dbReference type="InterPro" id="IPR001254">
    <property type="entry name" value="Trypsin_dom"/>
</dbReference>
<evidence type="ECO:0000256" key="3">
    <source>
        <dbReference type="ARBA" id="ARBA00023157"/>
    </source>
</evidence>
<dbReference type="PANTHER" id="PTHR24276:SF91">
    <property type="entry name" value="AT26814P-RELATED"/>
    <property type="match status" value="1"/>
</dbReference>
<protein>
    <recommendedName>
        <fullName evidence="6">Peptidase S1 domain-containing protein</fullName>
    </recommendedName>
</protein>
<dbReference type="PROSITE" id="PS00134">
    <property type="entry name" value="TRYPSIN_HIS"/>
    <property type="match status" value="1"/>
</dbReference>
<evidence type="ECO:0000313" key="7">
    <source>
        <dbReference type="EMBL" id="KAL3798297.1"/>
    </source>
</evidence>
<dbReference type="EMBL" id="JABMIG020000047">
    <property type="protein sequence ID" value="KAL3798297.1"/>
    <property type="molecule type" value="Genomic_DNA"/>
</dbReference>
<dbReference type="PROSITE" id="PS50240">
    <property type="entry name" value="TRYPSIN_DOM"/>
    <property type="match status" value="1"/>
</dbReference>
<dbReference type="InterPro" id="IPR009003">
    <property type="entry name" value="Peptidase_S1_PA"/>
</dbReference>
<feature type="signal peptide" evidence="5">
    <location>
        <begin position="1"/>
        <end position="35"/>
    </location>
</feature>
<keyword evidence="2" id="KW-0843">Virulence</keyword>
<dbReference type="Pfam" id="PF00089">
    <property type="entry name" value="Trypsin"/>
    <property type="match status" value="1"/>
</dbReference>
<name>A0ABD3QD53_9STRA</name>
<dbReference type="CDD" id="cd00190">
    <property type="entry name" value="Tryp_SPc"/>
    <property type="match status" value="1"/>
</dbReference>
<feature type="region of interest" description="Disordered" evidence="4">
    <location>
        <begin position="52"/>
        <end position="77"/>
    </location>
</feature>
<dbReference type="AlphaFoldDB" id="A0ABD3QD53"/>
<dbReference type="InterPro" id="IPR001314">
    <property type="entry name" value="Peptidase_S1A"/>
</dbReference>
<evidence type="ECO:0000256" key="1">
    <source>
        <dbReference type="ARBA" id="ARBA00007664"/>
    </source>
</evidence>
<keyword evidence="3" id="KW-1015">Disulfide bond</keyword>
<dbReference type="SMART" id="SM00020">
    <property type="entry name" value="Tryp_SPc"/>
    <property type="match status" value="1"/>
</dbReference>
<evidence type="ECO:0000256" key="4">
    <source>
        <dbReference type="SAM" id="MobiDB-lite"/>
    </source>
</evidence>
<organism evidence="7 8">
    <name type="scientific">Cyclotella cryptica</name>
    <dbReference type="NCBI Taxonomy" id="29204"/>
    <lineage>
        <taxon>Eukaryota</taxon>
        <taxon>Sar</taxon>
        <taxon>Stramenopiles</taxon>
        <taxon>Ochrophyta</taxon>
        <taxon>Bacillariophyta</taxon>
        <taxon>Coscinodiscophyceae</taxon>
        <taxon>Thalassiosirophycidae</taxon>
        <taxon>Stephanodiscales</taxon>
        <taxon>Stephanodiscaceae</taxon>
        <taxon>Cyclotella</taxon>
    </lineage>
</organism>
<feature type="compositionally biased region" description="Basic residues" evidence="4">
    <location>
        <begin position="67"/>
        <end position="77"/>
    </location>
</feature>
<sequence>MESSIKALSRRRRPSSNTMILQVLLLTALIHRVQSNENPDTSIQRRLTSIASSIRSSSRRPTERHLSIKHSRHKQNEHRHLIVGGSTAPPGRFPYAVSLQSERVLQTADASGNDNGEQIVDTPVCGGTLIASDVALTAAHCGYSERGASTPSSSSSVNFGDLPRQIFDGADVGAYDLASNYGGEGYTVDNMLFEKLIIHPDYTGFGASSPATGVNNGGAALRHDVMLVKLYGASDQPTVRIHNPNSGQSVDTQPVEGETMVVLGWGDTDPDPGEENSIMSTVLRAANVQYVPNDVCENAKGYSNIDTTGSNTFEDYFEYHGTISSDMMCALGNNSEDACQGDSGGGLFRLGSSFNEDVQLGIVSWGLQCGDKDFPGVYARVGEHYDWISNTVCSISDEPPSYFGCPEKALPPGDPNDPMVDITISFRLDDYRAETGWVLESIPDFRNIRFRPFGTYKSRNAVNAYNSFSETITVQSGRFYLLSVLDEFADGFCCSVGEGYFRVDYAEGNKRPIVDSTPGILWTPHALRRAFYVSPPDTQTPQLPDYVTIVVNLGIGADPGKLLLVALENMDHEALLLYEIRPFVSLNFDSSRVSSSGAVIYSRTFEVPVFGVEFNRQRYTVMVVDDNEDHLPKSSFEVYLGPIHPNNLILSQSGSYGDGNNISRSFVLFKKAADDTSPSLEANTSQLDAANGAVIFRGRSLQVSFLSLIIYVTSL</sequence>
<dbReference type="SUPFAM" id="SSF50494">
    <property type="entry name" value="Trypsin-like serine proteases"/>
    <property type="match status" value="1"/>
</dbReference>
<proteinExistence type="inferred from homology"/>
<dbReference type="Proteomes" id="UP001516023">
    <property type="component" value="Unassembled WGS sequence"/>
</dbReference>
<dbReference type="FunFam" id="2.40.10.10:FF:000458">
    <property type="entry name" value="Probable trypsin-like serine protease"/>
    <property type="match status" value="1"/>
</dbReference>
<dbReference type="InterPro" id="IPR043504">
    <property type="entry name" value="Peptidase_S1_PA_chymotrypsin"/>
</dbReference>
<evidence type="ECO:0000256" key="2">
    <source>
        <dbReference type="ARBA" id="ARBA00023026"/>
    </source>
</evidence>
<accession>A0ABD3QD53</accession>